<dbReference type="InterPro" id="IPR053958">
    <property type="entry name" value="HMGCR/SNAP/NPC1-like_SSD"/>
</dbReference>
<feature type="transmembrane region" description="Helical" evidence="3">
    <location>
        <begin position="387"/>
        <end position="407"/>
    </location>
</feature>
<gene>
    <name evidence="6" type="ORF">NDES1114_LOCUS18078</name>
</gene>
<keyword evidence="1" id="KW-0245">EGF-like domain</keyword>
<dbReference type="PANTHER" id="PTHR46687">
    <property type="entry name" value="PROTEIN DISPATCHED HOMOLOG 3"/>
    <property type="match status" value="1"/>
</dbReference>
<feature type="transmembrane region" description="Helical" evidence="3">
    <location>
        <begin position="336"/>
        <end position="367"/>
    </location>
</feature>
<dbReference type="InterPro" id="IPR042480">
    <property type="entry name" value="DISP3"/>
</dbReference>
<dbReference type="GO" id="GO:0005737">
    <property type="term" value="C:cytoplasm"/>
    <property type="evidence" value="ECO:0007669"/>
    <property type="project" value="TreeGrafter"/>
</dbReference>
<dbReference type="EMBL" id="HBGF01027273">
    <property type="protein sequence ID" value="CAD9122418.1"/>
    <property type="molecule type" value="Transcribed_RNA"/>
</dbReference>
<dbReference type="PROSITE" id="PS50026">
    <property type="entry name" value="EGF_3"/>
    <property type="match status" value="1"/>
</dbReference>
<feature type="transmembrane region" description="Helical" evidence="3">
    <location>
        <begin position="1730"/>
        <end position="1753"/>
    </location>
</feature>
<evidence type="ECO:0000256" key="3">
    <source>
        <dbReference type="SAM" id="Phobius"/>
    </source>
</evidence>
<feature type="transmembrane region" description="Helical" evidence="3">
    <location>
        <begin position="861"/>
        <end position="879"/>
    </location>
</feature>
<feature type="domain" description="EGF-like" evidence="4">
    <location>
        <begin position="1181"/>
        <end position="1214"/>
    </location>
</feature>
<dbReference type="InterPro" id="IPR000731">
    <property type="entry name" value="SSD"/>
</dbReference>
<keyword evidence="3" id="KW-0472">Membrane</keyword>
<evidence type="ECO:0000259" key="4">
    <source>
        <dbReference type="PROSITE" id="PS50026"/>
    </source>
</evidence>
<protein>
    <recommendedName>
        <fullName evidence="7">SSD domain-containing protein</fullName>
    </recommendedName>
</protein>
<dbReference type="PROSITE" id="PS00022">
    <property type="entry name" value="EGF_1"/>
    <property type="match status" value="1"/>
</dbReference>
<proteinExistence type="predicted"/>
<feature type="transmembrane region" description="Helical" evidence="3">
    <location>
        <begin position="1702"/>
        <end position="1724"/>
    </location>
</feature>
<organism evidence="6">
    <name type="scientific">Neobodo designis</name>
    <name type="common">Flagellated protozoan</name>
    <name type="synonym">Bodo designis</name>
    <dbReference type="NCBI Taxonomy" id="312471"/>
    <lineage>
        <taxon>Eukaryota</taxon>
        <taxon>Discoba</taxon>
        <taxon>Euglenozoa</taxon>
        <taxon>Kinetoplastea</taxon>
        <taxon>Metakinetoplastina</taxon>
        <taxon>Neobodonida</taxon>
        <taxon>Neobodo</taxon>
    </lineage>
</organism>
<evidence type="ECO:0000256" key="1">
    <source>
        <dbReference type="PROSITE-ProRule" id="PRU00076"/>
    </source>
</evidence>
<feature type="compositionally biased region" description="Low complexity" evidence="2">
    <location>
        <begin position="759"/>
        <end position="780"/>
    </location>
</feature>
<evidence type="ECO:0000259" key="5">
    <source>
        <dbReference type="PROSITE" id="PS50156"/>
    </source>
</evidence>
<feature type="transmembrane region" description="Helical" evidence="3">
    <location>
        <begin position="468"/>
        <end position="492"/>
    </location>
</feature>
<feature type="transmembrane region" description="Helical" evidence="3">
    <location>
        <begin position="1639"/>
        <end position="1657"/>
    </location>
</feature>
<feature type="transmembrane region" description="Helical" evidence="3">
    <location>
        <begin position="1765"/>
        <end position="1789"/>
    </location>
</feature>
<evidence type="ECO:0000313" key="6">
    <source>
        <dbReference type="EMBL" id="CAD9122418.1"/>
    </source>
</evidence>
<name>A0A7S1M5D7_NEODS</name>
<feature type="region of interest" description="Disordered" evidence="2">
    <location>
        <begin position="745"/>
        <end position="789"/>
    </location>
</feature>
<feature type="domain" description="SSD" evidence="5">
    <location>
        <begin position="357"/>
        <end position="492"/>
    </location>
</feature>
<dbReference type="Gene3D" id="1.20.1640.10">
    <property type="entry name" value="Multidrug efflux transporter AcrB transmembrane domain"/>
    <property type="match status" value="2"/>
</dbReference>
<comment type="caution">
    <text evidence="1">Lacks conserved residue(s) required for the propagation of feature annotation.</text>
</comment>
<evidence type="ECO:0008006" key="7">
    <source>
        <dbReference type="Google" id="ProtNLM"/>
    </source>
</evidence>
<feature type="transmembrane region" description="Helical" evidence="3">
    <location>
        <begin position="1592"/>
        <end position="1611"/>
    </location>
</feature>
<feature type="disulfide bond" evidence="1">
    <location>
        <begin position="1204"/>
        <end position="1213"/>
    </location>
</feature>
<dbReference type="InterPro" id="IPR000742">
    <property type="entry name" value="EGF"/>
</dbReference>
<sequence length="1792" mass="195146">MAENARSKNAINPELRGTDAPAMVFGKSYPTYWYTDILVKYPTLFLAIYGFVPFLLAVLSLTFNPRLDNSPDSLAIRDHWSARHIAAVEEARGGWVNEVQSYKQNRRAGDRTSASRSTVERRLYITYQIDPAALLAHNRNESTRLQDLMEPENIAYLHDIESFFHRQIKYIRVCWRAPFRGGEGDAAHVDYTIPGCSPMSSLLTYFYPGSMQNATGYPYFEFDGYTGTLQRPLDSIKQLIFQNPQALWFMDQSASADNTQTSLLRTQINIGGPLIASTGDTVRGSAAADTYDEFTDLFIDHLTGGRPEHPYIHVGLGGDGVADRLIQRAIDSDSNLVIPSVILVLFVLWFHFHSFLLAAIAVVQIGITFPSGYVLYMAVSGRDLSLLSALNLFVVLVVATNSMMIWFDTFKQSGFMATTGRRNLLSVSQRIAFAFRKAGVGVTIASLVAAACFGIATTSKVPAVSSFAVLMTCLVAVNWFLMMTFFPALILFHHFHISGRRRNLQRQKEILLEKGLRHRDQNMVLFLQEEAEMRQRLGLPSLQNLATEMGEAAQAETANRERQGGLWTTLGVQAPVSVSNPFGGGSNNANNTGGAAMNADGEIEGGHEDFGDMGVHAQDMLDQFQDANDVASPKEGSDHGRSSAPVYGGGGPLQFDHRNLNVAGAFRVRNINTEELLGFDDTPVRFRLMEMGAQAPSEFTEGQLEEVAPMLGIEPQGHIASRRLATVARHAIFLMYGNGRSVVQKPNVAPPDADGNPTAVSGGDPAAAASAAVASGNAANQSRDQPKKSRFGFSRRIGDWWQERKSVQRKWCCGMFGQRVDETPAEREARIMSKKTKHEGYSRAELLFFNKWAPAVNAARYPLIAVMGVWIIIAIVFAADLTPTATRPNLLGDSPVAAFEALEPSFGKLGTCDTCSAFFQPITDFPRVVPQHVVTCALTRYQGEMLTASVDSCGVCHGNNSCIDCAGEVYGNHRIDTCGQCLTPGDVRFNACQQCSVVGNLDTDMTCGHCPIVSGTATNVAGAQCALSCDDTNCNPAGGRCNPVTGACDCFNDYTRGFWRDDPTGSSPIRCSSCNEHVSGASCNVECTDASARPCACDTEIGRCTGCIDTVIGQQCQNLHPGLCNPQNGFITGFGCSCNDGWDPVLGCNYQTACNGRGLQFTADELPTGSVAGCKCLGQWRGPRCEYCKCYNGGTCLPNGTCQCVGGFSGVDCQRCPTTCVSRGSCPAPLPPEMYPTYLCRGVFCTDTELTTNTATTDLCRRCDSTGLSAVCYVMPVDFMCHTQPRCLWDPFSNSCRRKYFAEAEVEQPLPANYTSCSCNGAWSGPHCTRCSNALHPGTQCEEYTGRIVGCDGQGTDANGQYKVVDQCGTCGGSTSCAGCDGIPGSTKTLDLCGVCGGFNECPAGAAVNGGQLVRPTSEIRIMFGLHTDGSRHPEWNFTDDVLQGHIHWICIELTSRNDLAKTEQTRCIMVDFVNWLRQERGIAFPLPQSQVAQSHRLMYEFVSATGRFDEVGFTSPDPNSAGFEVEWMLVYVRAAGIYDDTPESKQSDALNLWERIMDNVNKISTRGAQGEAFMASEAWRRTFTQRASRDGSIFIAVTAGLAFLCIQLAVTCSPTLTLISGLTMLSHILSLLGVFRMLGWTLGPIEMIALALLLGLSSEQLMHMCEAYLEYLHAAQSQMFARDTTRLQAAKGMYQRTGVSSLLSCVTILISSSFLFLADVLVIRRVAGVMLVLMLTNIVHALVFMGALLCAIGPTVSYRNRRTALAWSIIATLIFVVVFLTLFFSGAIRII</sequence>
<dbReference type="PROSITE" id="PS50156">
    <property type="entry name" value="SSD"/>
    <property type="match status" value="1"/>
</dbReference>
<reference evidence="6" key="1">
    <citation type="submission" date="2021-01" db="EMBL/GenBank/DDBJ databases">
        <authorList>
            <person name="Corre E."/>
            <person name="Pelletier E."/>
            <person name="Niang G."/>
            <person name="Scheremetjew M."/>
            <person name="Finn R."/>
            <person name="Kale V."/>
            <person name="Holt S."/>
            <person name="Cochrane G."/>
            <person name="Meng A."/>
            <person name="Brown T."/>
            <person name="Cohen L."/>
        </authorList>
    </citation>
    <scope>NUCLEOTIDE SEQUENCE</scope>
    <source>
        <strain evidence="6">CCAP 1951/1</strain>
    </source>
</reference>
<keyword evidence="1" id="KW-1015">Disulfide bond</keyword>
<keyword evidence="3" id="KW-1133">Transmembrane helix</keyword>
<feature type="transmembrane region" description="Helical" evidence="3">
    <location>
        <begin position="43"/>
        <end position="63"/>
    </location>
</feature>
<feature type="transmembrane region" description="Helical" evidence="3">
    <location>
        <begin position="438"/>
        <end position="456"/>
    </location>
</feature>
<dbReference type="SUPFAM" id="SSF82866">
    <property type="entry name" value="Multidrug efflux transporter AcrB transmembrane domain"/>
    <property type="match status" value="2"/>
</dbReference>
<dbReference type="PANTHER" id="PTHR46687:SF1">
    <property type="entry name" value="PROTEIN DISPATCHED HOMOLOG 3"/>
    <property type="match status" value="1"/>
</dbReference>
<dbReference type="Pfam" id="PF12349">
    <property type="entry name" value="Sterol-sensing"/>
    <property type="match status" value="1"/>
</dbReference>
<evidence type="ECO:0000256" key="2">
    <source>
        <dbReference type="SAM" id="MobiDB-lite"/>
    </source>
</evidence>
<keyword evidence="3" id="KW-0812">Transmembrane</keyword>
<accession>A0A7S1M5D7</accession>